<dbReference type="GO" id="GO:0004984">
    <property type="term" value="F:olfactory receptor activity"/>
    <property type="evidence" value="ECO:0007669"/>
    <property type="project" value="InterPro"/>
</dbReference>
<comment type="similarity">
    <text evidence="2">Belongs to the G-protein coupled receptor 1 family.</text>
</comment>
<dbReference type="InterPro" id="IPR050939">
    <property type="entry name" value="Olfactory_GPCR1"/>
</dbReference>
<dbReference type="PRINTS" id="PR00245">
    <property type="entry name" value="OLFACTORYR"/>
</dbReference>
<evidence type="ECO:0000256" key="3">
    <source>
        <dbReference type="ARBA" id="ARBA00022475"/>
    </source>
</evidence>
<keyword evidence="8" id="KW-0297">G-protein coupled receptor</keyword>
<dbReference type="OrthoDB" id="5967130at2759"/>
<dbReference type="PRINTS" id="PR00237">
    <property type="entry name" value="GPCRRHODOPSN"/>
</dbReference>
<protein>
    <recommendedName>
        <fullName evidence="15">G-protein coupled receptors family 1 profile domain-containing protein</fullName>
    </recommendedName>
</protein>
<reference evidence="16" key="1">
    <citation type="thesis" date="2020" institute="ProQuest LLC" country="789 East Eisenhower Parkway, Ann Arbor, MI, USA">
        <title>Comparative Genomics and Chromosome Evolution.</title>
        <authorList>
            <person name="Mudd A.B."/>
        </authorList>
    </citation>
    <scope>NUCLEOTIDE SEQUENCE</scope>
    <source>
        <strain evidence="16">Female2</strain>
        <tissue evidence="16">Blood</tissue>
    </source>
</reference>
<evidence type="ECO:0000313" key="16">
    <source>
        <dbReference type="EMBL" id="KAG8431617.1"/>
    </source>
</evidence>
<keyword evidence="5 14" id="KW-0812">Transmembrane</keyword>
<evidence type="ECO:0000256" key="9">
    <source>
        <dbReference type="ARBA" id="ARBA00023136"/>
    </source>
</evidence>
<evidence type="ECO:0000256" key="14">
    <source>
        <dbReference type="SAM" id="Phobius"/>
    </source>
</evidence>
<feature type="transmembrane region" description="Helical" evidence="14">
    <location>
        <begin position="60"/>
        <end position="85"/>
    </location>
</feature>
<accession>A0A8T2IIY0</accession>
<evidence type="ECO:0000256" key="4">
    <source>
        <dbReference type="ARBA" id="ARBA00022606"/>
    </source>
</evidence>
<dbReference type="GO" id="GO:0005886">
    <property type="term" value="C:plasma membrane"/>
    <property type="evidence" value="ECO:0007669"/>
    <property type="project" value="UniProtKB-SubCell"/>
</dbReference>
<dbReference type="AlphaFoldDB" id="A0A8T2IIY0"/>
<evidence type="ECO:0000313" key="17">
    <source>
        <dbReference type="Proteomes" id="UP000812440"/>
    </source>
</evidence>
<name>A0A8T2IIY0_9PIPI</name>
<evidence type="ECO:0000256" key="13">
    <source>
        <dbReference type="ARBA" id="ARBA00023224"/>
    </source>
</evidence>
<comment type="subcellular location">
    <subcellularLocation>
        <location evidence="1">Cell membrane</location>
        <topology evidence="1">Multi-pass membrane protein</topology>
    </subcellularLocation>
</comment>
<dbReference type="InterPro" id="IPR017452">
    <property type="entry name" value="GPCR_Rhodpsn_7TM"/>
</dbReference>
<keyword evidence="4" id="KW-0716">Sensory transduction</keyword>
<keyword evidence="9 14" id="KW-0472">Membrane</keyword>
<dbReference type="PANTHER" id="PTHR24242">
    <property type="entry name" value="G-PROTEIN COUPLED RECEPTOR"/>
    <property type="match status" value="1"/>
</dbReference>
<feature type="transmembrane region" description="Helical" evidence="14">
    <location>
        <begin position="203"/>
        <end position="227"/>
    </location>
</feature>
<keyword evidence="6" id="KW-0552">Olfaction</keyword>
<dbReference type="FunFam" id="1.10.1220.70:FF:000001">
    <property type="entry name" value="Olfactory receptor"/>
    <property type="match status" value="1"/>
</dbReference>
<dbReference type="SUPFAM" id="SSF81321">
    <property type="entry name" value="Family A G protein-coupled receptor-like"/>
    <property type="match status" value="1"/>
</dbReference>
<keyword evidence="10" id="KW-1015">Disulfide bond</keyword>
<feature type="transmembrane region" description="Helical" evidence="14">
    <location>
        <begin position="24"/>
        <end position="48"/>
    </location>
</feature>
<evidence type="ECO:0000256" key="2">
    <source>
        <dbReference type="ARBA" id="ARBA00010663"/>
    </source>
</evidence>
<feature type="domain" description="G-protein coupled receptors family 1 profile" evidence="15">
    <location>
        <begin position="40"/>
        <end position="273"/>
    </location>
</feature>
<organism evidence="16 17">
    <name type="scientific">Hymenochirus boettgeri</name>
    <name type="common">Congo dwarf clawed frog</name>
    <dbReference type="NCBI Taxonomy" id="247094"/>
    <lineage>
        <taxon>Eukaryota</taxon>
        <taxon>Metazoa</taxon>
        <taxon>Chordata</taxon>
        <taxon>Craniata</taxon>
        <taxon>Vertebrata</taxon>
        <taxon>Euteleostomi</taxon>
        <taxon>Amphibia</taxon>
        <taxon>Batrachia</taxon>
        <taxon>Anura</taxon>
        <taxon>Pipoidea</taxon>
        <taxon>Pipidae</taxon>
        <taxon>Pipinae</taxon>
        <taxon>Hymenochirus</taxon>
    </lineage>
</organism>
<dbReference type="GO" id="GO:0004930">
    <property type="term" value="F:G protein-coupled receptor activity"/>
    <property type="evidence" value="ECO:0007669"/>
    <property type="project" value="UniProtKB-KW"/>
</dbReference>
<evidence type="ECO:0000256" key="5">
    <source>
        <dbReference type="ARBA" id="ARBA00022692"/>
    </source>
</evidence>
<evidence type="ECO:0000256" key="11">
    <source>
        <dbReference type="ARBA" id="ARBA00023170"/>
    </source>
</evidence>
<sequence length="273" mass="30744">MDKNQTSITEISILGFQNLHNFRIPLFTLFLLMYILTIYENVLIIALVSTSRNLQTPMYFFLQQLSISDLLVTGNVVPIMLLTLINEEAILSLAGCITQLYFFGSFETFQCLLLTIMSTDRYLAICKPLRYTSIMNHRVCVKLTSMSWASSFSTVAISINSIRQLQFCKQNSIDHFFCDLNPLLQLSCSDPSIIKSSAGRQKAFSTCSSHLAVVSIFFGALISIYVIPPRKQSGALTKVLSLLYTVLVPLINPMIYSLRNTDIKKAFKNMLAN</sequence>
<gene>
    <name evidence="16" type="ORF">GDO86_017939</name>
</gene>
<evidence type="ECO:0000256" key="7">
    <source>
        <dbReference type="ARBA" id="ARBA00022989"/>
    </source>
</evidence>
<dbReference type="Gene3D" id="1.10.1220.70">
    <property type="match status" value="1"/>
</dbReference>
<evidence type="ECO:0000256" key="6">
    <source>
        <dbReference type="ARBA" id="ARBA00022725"/>
    </source>
</evidence>
<dbReference type="PANTHER" id="PTHR24242:SF253">
    <property type="entry name" value="OLFACTORY RECEPTOR-RELATED"/>
    <property type="match status" value="1"/>
</dbReference>
<evidence type="ECO:0000256" key="10">
    <source>
        <dbReference type="ARBA" id="ARBA00023157"/>
    </source>
</evidence>
<evidence type="ECO:0000256" key="1">
    <source>
        <dbReference type="ARBA" id="ARBA00004651"/>
    </source>
</evidence>
<keyword evidence="11" id="KW-0675">Receptor</keyword>
<evidence type="ECO:0000256" key="12">
    <source>
        <dbReference type="ARBA" id="ARBA00023180"/>
    </source>
</evidence>
<dbReference type="Pfam" id="PF00001">
    <property type="entry name" value="7tm_1"/>
    <property type="match status" value="1"/>
</dbReference>
<feature type="transmembrane region" description="Helical" evidence="14">
    <location>
        <begin position="239"/>
        <end position="258"/>
    </location>
</feature>
<dbReference type="InterPro" id="IPR000276">
    <property type="entry name" value="GPCR_Rhodpsn"/>
</dbReference>
<keyword evidence="7 14" id="KW-1133">Transmembrane helix</keyword>
<proteinExistence type="inferred from homology"/>
<keyword evidence="13" id="KW-0807">Transducer</keyword>
<dbReference type="EMBL" id="JAACNH010000116">
    <property type="protein sequence ID" value="KAG8431617.1"/>
    <property type="molecule type" value="Genomic_DNA"/>
</dbReference>
<keyword evidence="3" id="KW-1003">Cell membrane</keyword>
<comment type="caution">
    <text evidence="16">The sequence shown here is derived from an EMBL/GenBank/DDBJ whole genome shotgun (WGS) entry which is preliminary data.</text>
</comment>
<evidence type="ECO:0000256" key="8">
    <source>
        <dbReference type="ARBA" id="ARBA00023040"/>
    </source>
</evidence>
<keyword evidence="12" id="KW-0325">Glycoprotein</keyword>
<dbReference type="Pfam" id="PF13853">
    <property type="entry name" value="7tm_4"/>
    <property type="match status" value="1"/>
</dbReference>
<evidence type="ECO:0000259" key="15">
    <source>
        <dbReference type="PROSITE" id="PS50262"/>
    </source>
</evidence>
<dbReference type="PROSITE" id="PS50262">
    <property type="entry name" value="G_PROTEIN_RECEP_F1_2"/>
    <property type="match status" value="1"/>
</dbReference>
<keyword evidence="17" id="KW-1185">Reference proteome</keyword>
<dbReference type="FunFam" id="1.20.1070.10:FF:000410">
    <property type="entry name" value="Olfactory receptor 1348"/>
    <property type="match status" value="1"/>
</dbReference>
<dbReference type="Proteomes" id="UP000812440">
    <property type="component" value="Unassembled WGS sequence"/>
</dbReference>
<dbReference type="Gene3D" id="1.20.1070.10">
    <property type="entry name" value="Rhodopsin 7-helix transmembrane proteins"/>
    <property type="match status" value="1"/>
</dbReference>
<dbReference type="InterPro" id="IPR000725">
    <property type="entry name" value="Olfact_rcpt"/>
</dbReference>